<dbReference type="AlphaFoldDB" id="A0A239PEX0"/>
<name>A0A239PEX0_9ACTN</name>
<reference evidence="1 2" key="1">
    <citation type="submission" date="2017-06" db="EMBL/GenBank/DDBJ databases">
        <authorList>
            <person name="Kim H.J."/>
            <person name="Triplett B.A."/>
        </authorList>
    </citation>
    <scope>NUCLEOTIDE SEQUENCE [LARGE SCALE GENOMIC DNA]</scope>
    <source>
        <strain evidence="1 2">CGMCC 4.5593</strain>
    </source>
</reference>
<protein>
    <submittedName>
        <fullName evidence="1">Fe-S cluster assembly iron-binding protein IscA</fullName>
    </submittedName>
</protein>
<keyword evidence="2" id="KW-1185">Reference proteome</keyword>
<sequence>MLTVTDEAVAAINALATGEDVPPGAALRISGAEGDLRLSVAASPESSDTIFNGSGTRIFIEQQAVRAVEGKVLHARTDDTGAVRFTVGPAPS</sequence>
<accession>A0A239PEX0</accession>
<evidence type="ECO:0000313" key="2">
    <source>
        <dbReference type="Proteomes" id="UP000198362"/>
    </source>
</evidence>
<dbReference type="OrthoDB" id="4868950at2"/>
<organism evidence="1 2">
    <name type="scientific">Asanoa hainanensis</name>
    <dbReference type="NCBI Taxonomy" id="560556"/>
    <lineage>
        <taxon>Bacteria</taxon>
        <taxon>Bacillati</taxon>
        <taxon>Actinomycetota</taxon>
        <taxon>Actinomycetes</taxon>
        <taxon>Micromonosporales</taxon>
        <taxon>Micromonosporaceae</taxon>
        <taxon>Asanoa</taxon>
    </lineage>
</organism>
<proteinExistence type="predicted"/>
<dbReference type="Proteomes" id="UP000198362">
    <property type="component" value="Unassembled WGS sequence"/>
</dbReference>
<dbReference type="Gene3D" id="2.60.300.12">
    <property type="entry name" value="HesB-like domain"/>
    <property type="match status" value="1"/>
</dbReference>
<gene>
    <name evidence="1" type="ORF">SAMN05421812_12386</name>
</gene>
<dbReference type="InterPro" id="IPR035903">
    <property type="entry name" value="HesB-like_dom_sf"/>
</dbReference>
<dbReference type="SUPFAM" id="SSF89360">
    <property type="entry name" value="HesB-like domain"/>
    <property type="match status" value="1"/>
</dbReference>
<dbReference type="RefSeq" id="WP_089255214.1">
    <property type="nucleotide sequence ID" value="NZ_FZPH01000023.1"/>
</dbReference>
<evidence type="ECO:0000313" key="1">
    <source>
        <dbReference type="EMBL" id="SNT65533.1"/>
    </source>
</evidence>
<dbReference type="EMBL" id="FZPH01000023">
    <property type="protein sequence ID" value="SNT65533.1"/>
    <property type="molecule type" value="Genomic_DNA"/>
</dbReference>